<evidence type="ECO:0000313" key="2">
    <source>
        <dbReference type="Proteomes" id="UP000016662"/>
    </source>
</evidence>
<organism evidence="1 2">
    <name type="scientific">Ruminococcus callidus ATCC 27760</name>
    <dbReference type="NCBI Taxonomy" id="411473"/>
    <lineage>
        <taxon>Bacteria</taxon>
        <taxon>Bacillati</taxon>
        <taxon>Bacillota</taxon>
        <taxon>Clostridia</taxon>
        <taxon>Eubacteriales</taxon>
        <taxon>Oscillospiraceae</taxon>
        <taxon>Ruminococcus</taxon>
    </lineage>
</organism>
<name>U2LS03_9FIRM</name>
<dbReference type="Proteomes" id="UP000016662">
    <property type="component" value="Unassembled WGS sequence"/>
</dbReference>
<dbReference type="PATRIC" id="fig|411473.3.peg.2042"/>
<sequence length="125" mass="14145">MLPLPFIITQFRRDDNIFLKSFVSLPCIRILPVCGANAERSEVMERKNLNPKQVDQLLQAASKKLGVPPEQLKSELESGKYDKVLKNMSQKDSAMLQKVMQNPKMVEKLISSPQAKALYQKLSGK</sequence>
<keyword evidence="2" id="KW-1185">Reference proteome</keyword>
<dbReference type="STRING" id="411473.RUMCAL_02451"/>
<proteinExistence type="predicted"/>
<protein>
    <submittedName>
        <fullName evidence="1">Uncharacterized protein</fullName>
    </submittedName>
</protein>
<dbReference type="eggNOG" id="ENOG5033AD2">
    <property type="taxonomic scope" value="Bacteria"/>
</dbReference>
<evidence type="ECO:0000313" key="1">
    <source>
        <dbReference type="EMBL" id="ERJ92244.1"/>
    </source>
</evidence>
<accession>U2LS03</accession>
<dbReference type="EMBL" id="AWVF01000296">
    <property type="protein sequence ID" value="ERJ92244.1"/>
    <property type="molecule type" value="Genomic_DNA"/>
</dbReference>
<dbReference type="AlphaFoldDB" id="U2LS03"/>
<dbReference type="HOGENOM" id="CLU_1991053_0_0_9"/>
<reference evidence="1 2" key="1">
    <citation type="submission" date="2013-07" db="EMBL/GenBank/DDBJ databases">
        <authorList>
            <person name="Weinstock G."/>
            <person name="Sodergren E."/>
            <person name="Wylie T."/>
            <person name="Fulton L."/>
            <person name="Fulton R."/>
            <person name="Fronick C."/>
            <person name="O'Laughlin M."/>
            <person name="Godfrey J."/>
            <person name="Miner T."/>
            <person name="Herter B."/>
            <person name="Appelbaum E."/>
            <person name="Cordes M."/>
            <person name="Lek S."/>
            <person name="Wollam A."/>
            <person name="Pepin K.H."/>
            <person name="Palsikar V.B."/>
            <person name="Mitreva M."/>
            <person name="Wilson R.K."/>
        </authorList>
    </citation>
    <scope>NUCLEOTIDE SEQUENCE [LARGE SCALE GENOMIC DNA]</scope>
    <source>
        <strain evidence="1 2">ATCC 27760</strain>
    </source>
</reference>
<comment type="caution">
    <text evidence="1">The sequence shown here is derived from an EMBL/GenBank/DDBJ whole genome shotgun (WGS) entry which is preliminary data.</text>
</comment>
<gene>
    <name evidence="1" type="ORF">RUMCAL_02451</name>
</gene>